<organism evidence="3 4">
    <name type="scientific">Pisolithus microcarpus 441</name>
    <dbReference type="NCBI Taxonomy" id="765257"/>
    <lineage>
        <taxon>Eukaryota</taxon>
        <taxon>Fungi</taxon>
        <taxon>Dikarya</taxon>
        <taxon>Basidiomycota</taxon>
        <taxon>Agaricomycotina</taxon>
        <taxon>Agaricomycetes</taxon>
        <taxon>Agaricomycetidae</taxon>
        <taxon>Boletales</taxon>
        <taxon>Sclerodermatineae</taxon>
        <taxon>Pisolithaceae</taxon>
        <taxon>Pisolithus</taxon>
    </lineage>
</organism>
<reference evidence="4" key="2">
    <citation type="submission" date="2015-01" db="EMBL/GenBank/DDBJ databases">
        <title>Evolutionary Origins and Diversification of the Mycorrhizal Mutualists.</title>
        <authorList>
            <consortium name="DOE Joint Genome Institute"/>
            <consortium name="Mycorrhizal Genomics Consortium"/>
            <person name="Kohler A."/>
            <person name="Kuo A."/>
            <person name="Nagy L.G."/>
            <person name="Floudas D."/>
            <person name="Copeland A."/>
            <person name="Barry K.W."/>
            <person name="Cichocki N."/>
            <person name="Veneault-Fourrey C."/>
            <person name="LaButti K."/>
            <person name="Lindquist E.A."/>
            <person name="Lipzen A."/>
            <person name="Lundell T."/>
            <person name="Morin E."/>
            <person name="Murat C."/>
            <person name="Riley R."/>
            <person name="Ohm R."/>
            <person name="Sun H."/>
            <person name="Tunlid A."/>
            <person name="Henrissat B."/>
            <person name="Grigoriev I.V."/>
            <person name="Hibbett D.S."/>
            <person name="Martin F."/>
        </authorList>
    </citation>
    <scope>NUCLEOTIDE SEQUENCE [LARGE SCALE GENOMIC DNA]</scope>
    <source>
        <strain evidence="4">441</strain>
    </source>
</reference>
<evidence type="ECO:0000313" key="2">
    <source>
        <dbReference type="EMBL" id="KIK18928.1"/>
    </source>
</evidence>
<proteinExistence type="predicted"/>
<protein>
    <recommendedName>
        <fullName evidence="5">Thioester reductase (TE) domain-containing protein</fullName>
    </recommendedName>
</protein>
<dbReference type="HOGENOM" id="CLU_055314_0_0_1"/>
<keyword evidence="4" id="KW-1185">Reference proteome</keyword>
<dbReference type="OrthoDB" id="276721at2759"/>
<dbReference type="Proteomes" id="UP000054018">
    <property type="component" value="Unassembled WGS sequence"/>
</dbReference>
<dbReference type="InterPro" id="IPR036291">
    <property type="entry name" value="NAD(P)-bd_dom_sf"/>
</dbReference>
<evidence type="ECO:0000313" key="3">
    <source>
        <dbReference type="EMBL" id="KIK19349.1"/>
    </source>
</evidence>
<dbReference type="InterPro" id="IPR051207">
    <property type="entry name" value="ComplexI_NDUFA9_subunit"/>
</dbReference>
<reference evidence="3 4" key="1">
    <citation type="submission" date="2014-04" db="EMBL/GenBank/DDBJ databases">
        <authorList>
            <consortium name="DOE Joint Genome Institute"/>
            <person name="Kuo A."/>
            <person name="Kohler A."/>
            <person name="Costa M.D."/>
            <person name="Nagy L.G."/>
            <person name="Floudas D."/>
            <person name="Copeland A."/>
            <person name="Barry K.W."/>
            <person name="Cichocki N."/>
            <person name="Veneault-Fourrey C."/>
            <person name="LaButti K."/>
            <person name="Lindquist E.A."/>
            <person name="Lipzen A."/>
            <person name="Lundell T."/>
            <person name="Morin E."/>
            <person name="Murat C."/>
            <person name="Sun H."/>
            <person name="Tunlid A."/>
            <person name="Henrissat B."/>
            <person name="Grigoriev I.V."/>
            <person name="Hibbett D.S."/>
            <person name="Martin F."/>
            <person name="Nordberg H.P."/>
            <person name="Cantor M.N."/>
            <person name="Hua S.X."/>
        </authorList>
    </citation>
    <scope>NUCLEOTIDE SEQUENCE [LARGE SCALE GENOMIC DNA]</scope>
    <source>
        <strain evidence="3 4">441</strain>
    </source>
</reference>
<dbReference type="SUPFAM" id="SSF51735">
    <property type="entry name" value="NAD(P)-binding Rossmann-fold domains"/>
    <property type="match status" value="1"/>
</dbReference>
<evidence type="ECO:0000256" key="1">
    <source>
        <dbReference type="SAM" id="MobiDB-lite"/>
    </source>
</evidence>
<dbReference type="GO" id="GO:0044877">
    <property type="term" value="F:protein-containing complex binding"/>
    <property type="evidence" value="ECO:0007669"/>
    <property type="project" value="TreeGrafter"/>
</dbReference>
<feature type="region of interest" description="Disordered" evidence="1">
    <location>
        <begin position="46"/>
        <end position="70"/>
    </location>
</feature>
<feature type="region of interest" description="Disordered" evidence="1">
    <location>
        <begin position="283"/>
        <end position="305"/>
    </location>
</feature>
<dbReference type="EMBL" id="KN833786">
    <property type="protein sequence ID" value="KIK19349.1"/>
    <property type="molecule type" value="Genomic_DNA"/>
</dbReference>
<dbReference type="GO" id="GO:0005739">
    <property type="term" value="C:mitochondrion"/>
    <property type="evidence" value="ECO:0007669"/>
    <property type="project" value="TreeGrafter"/>
</dbReference>
<sequence length="363" mass="39367">MDSLASVDHIVPYVTTLIPNRVCGMQDGPREGHAGDQHQVGLGVLPNRANPHSTAHSSSGRPYRTPKGHTPAWVSKVEWRKADALDPETYADLLPNVDGVVHTIGTLLEDGSYKAALAHGDIPKLFGAFTNGSDRGTNSFGRSNGDAGKSTYEVLNRDSALRVCETFVMSKPVDHDKNENPVTTYVRPFVYLSAEDISQPVIPARYIETKHEAEQRISRLLHDHPGFRAVFIRPSLVYHAHQRPLVSPFAALIDLSASLHARIPTGIPTPSSVLRMLGSKFSSTSSSSSEAHTRPPIYDTPPSSSTFPSGLASTLNSMANALTIPPIHVDHVAEAICVALDPRRTDVKGIVGVKEMRELIGWS</sequence>
<dbReference type="Gene3D" id="3.40.50.720">
    <property type="entry name" value="NAD(P)-binding Rossmann-like Domain"/>
    <property type="match status" value="1"/>
</dbReference>
<name>A0A0C9YZE7_9AGAM</name>
<evidence type="ECO:0000313" key="4">
    <source>
        <dbReference type="Proteomes" id="UP000054018"/>
    </source>
</evidence>
<feature type="compositionally biased region" description="Polar residues" evidence="1">
    <location>
        <begin position="50"/>
        <end position="60"/>
    </location>
</feature>
<reference evidence="3" key="3">
    <citation type="submission" date="2015-02" db="EMBL/GenBank/DDBJ databases">
        <title>Evolutionary Origins and Diversification of the Mycorrhizal Mutualists.</title>
        <authorList>
            <consortium name="DOE Joint Genome Institute"/>
            <consortium name="Mycorrhizal Genomics Consortium"/>
            <person name="Kohler A."/>
            <person name="Kuo A."/>
            <person name="Nagy L.G."/>
            <person name="Floudas D."/>
            <person name="Copeland A."/>
            <person name="Barry K.W."/>
            <person name="Cichocki N."/>
            <person name="Veneault-Fourrey C."/>
            <person name="LaButti K."/>
            <person name="Lindquist E.A."/>
            <person name="Lipzen A."/>
            <person name="Lundell T."/>
            <person name="Morin E."/>
            <person name="Murat C."/>
            <person name="Riley R."/>
            <person name="Ohm R."/>
            <person name="Sun H."/>
            <person name="Tunlid A."/>
            <person name="Henrissat B."/>
            <person name="Grigoriev I.V."/>
            <person name="Hibbett D.S."/>
            <person name="Martin F."/>
        </authorList>
    </citation>
    <scope>NUCLEOTIDE SEQUENCE</scope>
    <source>
        <strain evidence="3">441</strain>
    </source>
</reference>
<gene>
    <name evidence="3" type="ORF">PISMIDRAFT_683329</name>
    <name evidence="2" type="ORF">PISMIDRAFT_683601</name>
</gene>
<dbReference type="STRING" id="765257.A0A0C9YZE7"/>
<accession>A0A0C9YZE7</accession>
<dbReference type="AlphaFoldDB" id="A0A0C9YZE7"/>
<dbReference type="PANTHER" id="PTHR12126:SF16">
    <property type="entry name" value="MIOREX COMPLEX COMPONENT 2"/>
    <property type="match status" value="1"/>
</dbReference>
<evidence type="ECO:0008006" key="5">
    <source>
        <dbReference type="Google" id="ProtNLM"/>
    </source>
</evidence>
<dbReference type="PANTHER" id="PTHR12126">
    <property type="entry name" value="NADH-UBIQUINONE OXIDOREDUCTASE 39 KDA SUBUNIT-RELATED"/>
    <property type="match status" value="1"/>
</dbReference>
<dbReference type="EMBL" id="KN833794">
    <property type="protein sequence ID" value="KIK18928.1"/>
    <property type="molecule type" value="Genomic_DNA"/>
</dbReference>